<dbReference type="InterPro" id="IPR054613">
    <property type="entry name" value="Peptidase_S78_dom"/>
</dbReference>
<dbReference type="GO" id="GO:0008233">
    <property type="term" value="F:peptidase activity"/>
    <property type="evidence" value="ECO:0007669"/>
    <property type="project" value="UniProtKB-KW"/>
</dbReference>
<evidence type="ECO:0000313" key="7">
    <source>
        <dbReference type="Proteomes" id="UP000529795"/>
    </source>
</evidence>
<dbReference type="AlphaFoldDB" id="A0A840F4U6"/>
<dbReference type="Proteomes" id="UP000529795">
    <property type="component" value="Unassembled WGS sequence"/>
</dbReference>
<protein>
    <recommendedName>
        <fullName evidence="5">Prohead serine protease domain-containing protein</fullName>
    </recommendedName>
</protein>
<organism evidence="6 7">
    <name type="scientific">Sphingomonas jinjuensis</name>
    <dbReference type="NCBI Taxonomy" id="535907"/>
    <lineage>
        <taxon>Bacteria</taxon>
        <taxon>Pseudomonadati</taxon>
        <taxon>Pseudomonadota</taxon>
        <taxon>Alphaproteobacteria</taxon>
        <taxon>Sphingomonadales</taxon>
        <taxon>Sphingomonadaceae</taxon>
        <taxon>Sphingomonas</taxon>
    </lineage>
</organism>
<keyword evidence="3" id="KW-0378">Hydrolase</keyword>
<evidence type="ECO:0000259" key="5">
    <source>
        <dbReference type="Pfam" id="PF04586"/>
    </source>
</evidence>
<keyword evidence="1" id="KW-1188">Viral release from host cell</keyword>
<feature type="region of interest" description="Disordered" evidence="4">
    <location>
        <begin position="178"/>
        <end position="205"/>
    </location>
</feature>
<comment type="caution">
    <text evidence="6">The sequence shown here is derived from an EMBL/GenBank/DDBJ whole genome shotgun (WGS) entry which is preliminary data.</text>
</comment>
<dbReference type="NCBIfam" id="TIGR01543">
    <property type="entry name" value="proheadase_HK97"/>
    <property type="match status" value="1"/>
</dbReference>
<dbReference type="InterPro" id="IPR006433">
    <property type="entry name" value="Prohead_protease"/>
</dbReference>
<feature type="compositionally biased region" description="Basic and acidic residues" evidence="4">
    <location>
        <begin position="195"/>
        <end position="205"/>
    </location>
</feature>
<reference evidence="6 7" key="1">
    <citation type="submission" date="2020-08" db="EMBL/GenBank/DDBJ databases">
        <title>Genomic Encyclopedia of Type Strains, Phase IV (KMG-IV): sequencing the most valuable type-strain genomes for metagenomic binning, comparative biology and taxonomic classification.</title>
        <authorList>
            <person name="Goeker M."/>
        </authorList>
    </citation>
    <scope>NUCLEOTIDE SEQUENCE [LARGE SCALE GENOMIC DNA]</scope>
    <source>
        <strain evidence="6 7">YC6723</strain>
    </source>
</reference>
<feature type="domain" description="Prohead serine protease" evidence="5">
    <location>
        <begin position="19"/>
        <end position="174"/>
    </location>
</feature>
<evidence type="ECO:0000313" key="6">
    <source>
        <dbReference type="EMBL" id="MBB4152910.1"/>
    </source>
</evidence>
<dbReference type="EMBL" id="JACIEV010000002">
    <property type="protein sequence ID" value="MBB4152910.1"/>
    <property type="molecule type" value="Genomic_DNA"/>
</dbReference>
<evidence type="ECO:0000256" key="3">
    <source>
        <dbReference type="ARBA" id="ARBA00022801"/>
    </source>
</evidence>
<gene>
    <name evidence="6" type="ORF">GGQ80_000798</name>
</gene>
<keyword evidence="2" id="KW-0645">Protease</keyword>
<evidence type="ECO:0000256" key="4">
    <source>
        <dbReference type="SAM" id="MobiDB-lite"/>
    </source>
</evidence>
<dbReference type="GO" id="GO:0006508">
    <property type="term" value="P:proteolysis"/>
    <property type="evidence" value="ECO:0007669"/>
    <property type="project" value="UniProtKB-KW"/>
</dbReference>
<sequence>MPKPKQPDGRERRVLDRPLEVRELATGANGRTVRGYAAVFDTQTDIGGCWVETIAPGAFTATLRSADVLALYSHQTDRVLGRTGAGTMRLAEDERGLAVEIDLPDTTDGRDLAVLIARGDVKGMSFGFIARRQVWDETVEPVRRTLEEVELLEVTITAFPQYPETEIGLRSLEHARAERREHDRAGGSARLARKAATDHAARRLY</sequence>
<accession>A0A840F4U6</accession>
<evidence type="ECO:0000256" key="2">
    <source>
        <dbReference type="ARBA" id="ARBA00022670"/>
    </source>
</evidence>
<dbReference type="Pfam" id="PF04586">
    <property type="entry name" value="Peptidase_S78"/>
    <property type="match status" value="1"/>
</dbReference>
<proteinExistence type="predicted"/>
<evidence type="ECO:0000256" key="1">
    <source>
        <dbReference type="ARBA" id="ARBA00022612"/>
    </source>
</evidence>
<keyword evidence="7" id="KW-1185">Reference proteome</keyword>
<dbReference type="RefSeq" id="WP_183982603.1">
    <property type="nucleotide sequence ID" value="NZ_JACIEV010000002.1"/>
</dbReference>
<name>A0A840F4U6_9SPHN</name>